<dbReference type="Gene3D" id="1.10.1200.10">
    <property type="entry name" value="ACP-like"/>
    <property type="match status" value="1"/>
</dbReference>
<keyword evidence="2" id="KW-0436">Ligase</keyword>
<evidence type="ECO:0000256" key="1">
    <source>
        <dbReference type="ARBA" id="ARBA00001957"/>
    </source>
</evidence>
<dbReference type="Pfam" id="PF14399">
    <property type="entry name" value="BtrH_N"/>
    <property type="match status" value="1"/>
</dbReference>
<organism evidence="4 5">
    <name type="scientific">Paenibacillus plantarum</name>
    <dbReference type="NCBI Taxonomy" id="2654975"/>
    <lineage>
        <taxon>Bacteria</taxon>
        <taxon>Bacillati</taxon>
        <taxon>Bacillota</taxon>
        <taxon>Bacilli</taxon>
        <taxon>Bacillales</taxon>
        <taxon>Paenibacillaceae</taxon>
        <taxon>Paenibacillus</taxon>
    </lineage>
</organism>
<dbReference type="PROSITE" id="PS50075">
    <property type="entry name" value="CARRIER"/>
    <property type="match status" value="1"/>
</dbReference>
<dbReference type="PANTHER" id="PTHR45398">
    <property type="match status" value="1"/>
</dbReference>
<reference evidence="4 5" key="1">
    <citation type="submission" date="2019-10" db="EMBL/GenBank/DDBJ databases">
        <title>Description of Paenibacillus humi sp. nov.</title>
        <authorList>
            <person name="Carlier A."/>
            <person name="Qi S."/>
        </authorList>
    </citation>
    <scope>NUCLEOTIDE SEQUENCE [LARGE SCALE GENOMIC DNA]</scope>
    <source>
        <strain evidence="4 5">LMG 31461</strain>
    </source>
</reference>
<dbReference type="Proteomes" id="UP000653578">
    <property type="component" value="Unassembled WGS sequence"/>
</dbReference>
<protein>
    <recommendedName>
        <fullName evidence="3">Carrier domain-containing protein</fullName>
    </recommendedName>
</protein>
<proteinExistence type="predicted"/>
<dbReference type="EMBL" id="WHNY01000037">
    <property type="protein sequence ID" value="NOU64743.1"/>
    <property type="molecule type" value="Genomic_DNA"/>
</dbReference>
<comment type="caution">
    <text evidence="4">The sequence shown here is derived from an EMBL/GenBank/DDBJ whole genome shotgun (WGS) entry which is preliminary data.</text>
</comment>
<keyword evidence="5" id="KW-1185">Reference proteome</keyword>
<dbReference type="InterPro" id="IPR026935">
    <property type="entry name" value="BtrH_N"/>
</dbReference>
<evidence type="ECO:0000259" key="3">
    <source>
        <dbReference type="PROSITE" id="PS50075"/>
    </source>
</evidence>
<dbReference type="CDD" id="cd19534">
    <property type="entry name" value="E_NRPS"/>
    <property type="match status" value="1"/>
</dbReference>
<dbReference type="Pfam" id="PF00668">
    <property type="entry name" value="Condensation"/>
    <property type="match status" value="2"/>
</dbReference>
<dbReference type="SUPFAM" id="SSF52777">
    <property type="entry name" value="CoA-dependent acyltransferases"/>
    <property type="match status" value="3"/>
</dbReference>
<evidence type="ECO:0000313" key="4">
    <source>
        <dbReference type="EMBL" id="NOU64743.1"/>
    </source>
</evidence>
<dbReference type="InterPro" id="IPR023213">
    <property type="entry name" value="CAT-like_dom_sf"/>
</dbReference>
<dbReference type="SUPFAM" id="SSF47336">
    <property type="entry name" value="ACP-like"/>
    <property type="match status" value="1"/>
</dbReference>
<dbReference type="Gene3D" id="3.30.559.30">
    <property type="entry name" value="Nonribosomal peptide synthetase, condensation domain"/>
    <property type="match status" value="2"/>
</dbReference>
<comment type="cofactor">
    <cofactor evidence="1">
        <name>pantetheine 4'-phosphate</name>
        <dbReference type="ChEBI" id="CHEBI:47942"/>
    </cofactor>
</comment>
<dbReference type="PANTHER" id="PTHR45398:SF1">
    <property type="entry name" value="ENZYME, PUTATIVE (JCVI)-RELATED"/>
    <property type="match status" value="1"/>
</dbReference>
<dbReference type="InterPro" id="IPR001242">
    <property type="entry name" value="Condensation_dom"/>
</dbReference>
<dbReference type="InterPro" id="IPR010060">
    <property type="entry name" value="NRPS_synth"/>
</dbReference>
<dbReference type="NCBIfam" id="TIGR01720">
    <property type="entry name" value="NRPS-para261"/>
    <property type="match status" value="1"/>
</dbReference>
<name>A0ABX1X8F5_9BACL</name>
<evidence type="ECO:0000256" key="2">
    <source>
        <dbReference type="ARBA" id="ARBA00022598"/>
    </source>
</evidence>
<feature type="domain" description="Carrier" evidence="3">
    <location>
        <begin position="299"/>
        <end position="373"/>
    </location>
</feature>
<dbReference type="InterPro" id="IPR009081">
    <property type="entry name" value="PP-bd_ACP"/>
</dbReference>
<dbReference type="Pfam" id="PF00550">
    <property type="entry name" value="PP-binding"/>
    <property type="match status" value="1"/>
</dbReference>
<dbReference type="Gene3D" id="3.30.559.10">
    <property type="entry name" value="Chloramphenicol acetyltransferase-like domain"/>
    <property type="match status" value="1"/>
</dbReference>
<dbReference type="InterPro" id="IPR036736">
    <property type="entry name" value="ACP-like_sf"/>
</dbReference>
<evidence type="ECO:0000313" key="5">
    <source>
        <dbReference type="Proteomes" id="UP000653578"/>
    </source>
</evidence>
<accession>A0ABX1X8F5</accession>
<gene>
    <name evidence="4" type="ORF">GC096_11970</name>
</gene>
<sequence>MLQPRVTSKETFTKMINKSTENIIISSGKYEHERMYWLNALDEKMRLSAFPQEDYNSSILSVDSSYHYKFPKKLSSKLLMLCNQSESASFMVFLSGILFLLHKFMKEEKLLVGVPSIQVDSSGSSVNWLLPVSFLMASEHTFKSLVSSVKESLTLTYDNQRYPIRSIFEDKGLPLFEGVPLFKTVIMSENIHNTLWMDSCMADMVFFFSQNRSSLSLVVKYKEGPYEEASVKQIVHLLTEYLTETLKNPNVRLSEMRIFSDDDLIKINNKLTQMTQMEAVASEYLERTNNSIEHVEYVAPRNKQDELIVNAWRDVLGVKDIGINHNFFNLGGDSIKAIRLAAMLSKDGMLLKIKDLYAFSTIAELSEKIQLGGYQAIHQGPVYGEVILTPIQRWFFERKFSNPSHYNQSVFIYRKEGFDVNIVNDVLREIIKHHDALRIIYSFEDSVIKQYNQGVEEHQYCNIDYIDLSGFKDPDISELAAKEATKAHSSIDITTGSLVKAVLFHTTDGDHLLMIIHHLVIDGISWRILLEDFAKGYLLRQNGSTVEFPQKTNSYQEWALALIDYSNSEVVRNEWAYWNEIQSRVINPLPSGDKVYKDIANERTDLAVIFSEEETVRIKKASNLLFMSIDSILLAAIGLAIKDWSGRNVLRVDLEGHGRQDYIDDIIINRTVGWFTSLYPVIIETNTQGLFEMVRQVNDMLEHVPNKGFNYSLLKYLNEDIVRQQKSESISELCFNYLGEFDQDINTELFSISHLPSGKAVDDSWQNPYVFDINSIIIENKLRINFNYNRMRFNNQEVASIIEKCKDYILKIDDFDNGQEAARPFIPKQQLLKGFVPFNDIFYKDCFYNAFFSISNFFGKNTEMFLANDTFVYSKRDAVDPFGLDVEFIPAEGVLKLADKCGINTNTIVSSENIIKDIKRALAKGNPVIVRIDCYFETIRKDTYQKKHWPHTLLVYGYDDYNQSLHIYEHSDIHALDYQPQTISYQEMVECCDGLLANFNVGKNNPSFIEFSKKESNNDSSDAEKHLSYFAYQSLNNSSTLIERIDQIKGFTEELNQIINEESEFMNIVQRLSFTFRSILRAKYAELYRNQKLISNKRVFEDLNEIIELWKLIANIVDKTLFSRIYRKSTADTLQKSLYRIYDLERHYNENLLMYLRTKL</sequence>
<dbReference type="Gene3D" id="3.90.70.10">
    <property type="entry name" value="Cysteine proteinases"/>
    <property type="match status" value="1"/>
</dbReference>